<gene>
    <name evidence="1" type="ORF">PACLA_8A025524</name>
</gene>
<organism evidence="1 2">
    <name type="scientific">Paramuricea clavata</name>
    <name type="common">Red gorgonian</name>
    <name type="synonym">Violescent sea-whip</name>
    <dbReference type="NCBI Taxonomy" id="317549"/>
    <lineage>
        <taxon>Eukaryota</taxon>
        <taxon>Metazoa</taxon>
        <taxon>Cnidaria</taxon>
        <taxon>Anthozoa</taxon>
        <taxon>Octocorallia</taxon>
        <taxon>Malacalcyonacea</taxon>
        <taxon>Plexauridae</taxon>
        <taxon>Paramuricea</taxon>
    </lineage>
</organism>
<dbReference type="SUPFAM" id="SSF52266">
    <property type="entry name" value="SGNH hydrolase"/>
    <property type="match status" value="1"/>
</dbReference>
<keyword evidence="2" id="KW-1185">Reference proteome</keyword>
<dbReference type="AlphaFoldDB" id="A0A6S7JGF9"/>
<dbReference type="Proteomes" id="UP001152795">
    <property type="component" value="Unassembled WGS sequence"/>
</dbReference>
<accession>A0A6S7JGF9</accession>
<evidence type="ECO:0000313" key="2">
    <source>
        <dbReference type="Proteomes" id="UP001152795"/>
    </source>
</evidence>
<protein>
    <submittedName>
        <fullName evidence="1">Uncharacterized protein</fullName>
    </submittedName>
</protein>
<evidence type="ECO:0000313" key="1">
    <source>
        <dbReference type="EMBL" id="CAB4028100.1"/>
    </source>
</evidence>
<dbReference type="Gene3D" id="3.40.50.1110">
    <property type="entry name" value="SGNH hydrolase"/>
    <property type="match status" value="1"/>
</dbReference>
<proteinExistence type="predicted"/>
<reference evidence="1" key="1">
    <citation type="submission" date="2020-04" db="EMBL/GenBank/DDBJ databases">
        <authorList>
            <person name="Alioto T."/>
            <person name="Alioto T."/>
            <person name="Gomez Garrido J."/>
        </authorList>
    </citation>
    <scope>NUCLEOTIDE SEQUENCE</scope>
    <source>
        <strain evidence="1">A484AB</strain>
    </source>
</reference>
<comment type="caution">
    <text evidence="1">The sequence shown here is derived from an EMBL/GenBank/DDBJ whole genome shotgun (WGS) entry which is preliminary data.</text>
</comment>
<dbReference type="InterPro" id="IPR036514">
    <property type="entry name" value="SGNH_hydro_sf"/>
</dbReference>
<name>A0A6S7JGF9_PARCT</name>
<sequence length="592" mass="66914">MAVDLRSNLKASGERFYWDSTLVKLKEFVSKELKLSRRWTSPGGEVKLFTADTVSLKWHGKTIKTITLTGNSTETDELSKILTSICESSVENQVSNTERCQDHFNNDDNTETSMDATSESLENSFNKSGNTIADKTNSGDGMLEIIENNKFVMTDSSCQTNNQTANERWGLNHSCPLDQVTTDIESLKSKMSTLQSSVLSFENVLKDHDTILTLYNRAADLNEKYLVEINEKTGYINSLEQKLIKIEEERDSLQLATRLIAQDKLCQHRGNSVGCQCRKSNPVPWQKIPNSNKNVHKTNSGSQPQITYNRYECLIDEDEIAEVVQPEQPAQCPPEHTSHPTGNECLIVEGETDEIVKPEQSSQCPPEQTNHPTGNVYQNPNRPGDQSARPCVVLIGDSIIKNIIPQKLSQKRVHKFAYPGKSADEIEFEIRNIDQNLAPSHVILHCGTNNLPTDDPNVWIKKLEDLCSRVQGKFPNAQIGVSTITCRKDLQLANKIEEVNNKIKDMCSRNGYNIILHNNINETCLNNSKLHLNAKGTALLAVGFIKFLRGRQFSPPQQHHNYSNRQYGNFQMERTARQLENILRTITRERTR</sequence>
<dbReference type="EMBL" id="CACRXK020015243">
    <property type="protein sequence ID" value="CAB4028100.1"/>
    <property type="molecule type" value="Genomic_DNA"/>
</dbReference>